<accession>A0A7X4GJR4</accession>
<evidence type="ECO:0000313" key="3">
    <source>
        <dbReference type="Proteomes" id="UP000465810"/>
    </source>
</evidence>
<keyword evidence="1" id="KW-0732">Signal</keyword>
<gene>
    <name evidence="2" type="ORF">GR702_19475</name>
</gene>
<feature type="chain" id="PRO_5031324244" evidence="1">
    <location>
        <begin position="22"/>
        <end position="116"/>
    </location>
</feature>
<name>A0A7X4GJR4_9SPHN</name>
<comment type="caution">
    <text evidence="2">The sequence shown here is derived from an EMBL/GenBank/DDBJ whole genome shotgun (WGS) entry which is preliminary data.</text>
</comment>
<evidence type="ECO:0000256" key="1">
    <source>
        <dbReference type="SAM" id="SignalP"/>
    </source>
</evidence>
<evidence type="ECO:0000313" key="2">
    <source>
        <dbReference type="EMBL" id="MYL99943.1"/>
    </source>
</evidence>
<feature type="signal peptide" evidence="1">
    <location>
        <begin position="1"/>
        <end position="21"/>
    </location>
</feature>
<dbReference type="AlphaFoldDB" id="A0A7X4GJR4"/>
<keyword evidence="3" id="KW-1185">Reference proteome</keyword>
<organism evidence="2 3">
    <name type="scientific">Novosphingobium silvae</name>
    <dbReference type="NCBI Taxonomy" id="2692619"/>
    <lineage>
        <taxon>Bacteria</taxon>
        <taxon>Pseudomonadati</taxon>
        <taxon>Pseudomonadota</taxon>
        <taxon>Alphaproteobacteria</taxon>
        <taxon>Sphingomonadales</taxon>
        <taxon>Sphingomonadaceae</taxon>
        <taxon>Novosphingobium</taxon>
    </lineage>
</organism>
<protein>
    <submittedName>
        <fullName evidence="2">Uncharacterized protein</fullName>
    </submittedName>
</protein>
<dbReference type="EMBL" id="WVTD01000023">
    <property type="protein sequence ID" value="MYL99943.1"/>
    <property type="molecule type" value="Genomic_DNA"/>
</dbReference>
<dbReference type="Proteomes" id="UP000465810">
    <property type="component" value="Unassembled WGS sequence"/>
</dbReference>
<proteinExistence type="predicted"/>
<reference evidence="2 3" key="1">
    <citation type="submission" date="2019-12" db="EMBL/GenBank/DDBJ databases">
        <authorList>
            <person name="Feng G."/>
            <person name="Zhu H."/>
        </authorList>
    </citation>
    <scope>NUCLEOTIDE SEQUENCE [LARGE SCALE GENOMIC DNA]</scope>
    <source>
        <strain evidence="2 3">FGD1</strain>
    </source>
</reference>
<dbReference type="RefSeq" id="WP_160987284.1">
    <property type="nucleotide sequence ID" value="NZ_WVTD01000023.1"/>
</dbReference>
<sequence>MKFLISALALGCAMTAAPAMAQDADASAAATTETPAAVPAIVSAIKKINATTSPAGDQRAAKMKLLAYLDEHKIQRDRIDHKPHKTECVECAKADCADKDCDHAKPKPKCEKGQKC</sequence>